<comment type="caution">
    <text evidence="1">The sequence shown here is derived from an EMBL/GenBank/DDBJ whole genome shotgun (WGS) entry which is preliminary data.</text>
</comment>
<evidence type="ECO:0000313" key="1">
    <source>
        <dbReference type="EMBL" id="PKY52971.1"/>
    </source>
</evidence>
<gene>
    <name evidence="1" type="ORF">RhiirA4_470927</name>
</gene>
<name>A0A2I1H2A4_9GLOM</name>
<reference evidence="1 2" key="1">
    <citation type="submission" date="2015-10" db="EMBL/GenBank/DDBJ databases">
        <title>Genome analyses suggest a sexual origin of heterokaryosis in a supposedly ancient asexual fungus.</title>
        <authorList>
            <person name="Ropars J."/>
            <person name="Sedzielewska K."/>
            <person name="Noel J."/>
            <person name="Charron P."/>
            <person name="Farinelli L."/>
            <person name="Marton T."/>
            <person name="Kruger M."/>
            <person name="Pelin A."/>
            <person name="Brachmann A."/>
            <person name="Corradi N."/>
        </authorList>
    </citation>
    <scope>NUCLEOTIDE SEQUENCE [LARGE SCALE GENOMIC DNA]</scope>
    <source>
        <strain evidence="1 2">A4</strain>
    </source>
</reference>
<sequence>MSFNIAGSSTFSSDIPTVKELNTPENLVFFERNTVTYINTLKVQKLINEIKGKQSFFSVLCLSDIDFFLPTVLCKVSYKILTDSAHSIIKHILSGPMGMDASDLDVGEVICEYFFALNKDILTVNNLKRIMQHVNNTFAIVKVNVADAIFTFSNQSDYKISQLLTNMMHYLNKIL</sequence>
<dbReference type="EMBL" id="LLXI01001303">
    <property type="protein sequence ID" value="PKY52971.1"/>
    <property type="molecule type" value="Genomic_DNA"/>
</dbReference>
<dbReference type="AlphaFoldDB" id="A0A2I1H2A4"/>
<accession>A0A2I1H2A4</accession>
<evidence type="ECO:0000313" key="2">
    <source>
        <dbReference type="Proteomes" id="UP000234323"/>
    </source>
</evidence>
<dbReference type="Proteomes" id="UP000234323">
    <property type="component" value="Unassembled WGS sequence"/>
</dbReference>
<organism evidence="1 2">
    <name type="scientific">Rhizophagus irregularis</name>
    <dbReference type="NCBI Taxonomy" id="588596"/>
    <lineage>
        <taxon>Eukaryota</taxon>
        <taxon>Fungi</taxon>
        <taxon>Fungi incertae sedis</taxon>
        <taxon>Mucoromycota</taxon>
        <taxon>Glomeromycotina</taxon>
        <taxon>Glomeromycetes</taxon>
        <taxon>Glomerales</taxon>
        <taxon>Glomeraceae</taxon>
        <taxon>Rhizophagus</taxon>
    </lineage>
</organism>
<protein>
    <submittedName>
        <fullName evidence="1">Uncharacterized protein</fullName>
    </submittedName>
</protein>
<keyword evidence="2" id="KW-1185">Reference proteome</keyword>
<dbReference type="VEuPathDB" id="FungiDB:FUN_001472"/>
<proteinExistence type="predicted"/>